<accession>A0ABR2PGZ2</accession>
<evidence type="ECO:0000259" key="2">
    <source>
        <dbReference type="Pfam" id="PF13966"/>
    </source>
</evidence>
<evidence type="ECO:0000313" key="3">
    <source>
        <dbReference type="EMBL" id="KAK8987526.1"/>
    </source>
</evidence>
<keyword evidence="4" id="KW-1185">Reference proteome</keyword>
<dbReference type="Pfam" id="PF13966">
    <property type="entry name" value="zf-RVT"/>
    <property type="match status" value="1"/>
</dbReference>
<proteinExistence type="predicted"/>
<feature type="chain" id="PRO_5045477101" description="Reverse transcriptase zinc-binding domain-containing protein" evidence="1">
    <location>
        <begin position="26"/>
        <end position="397"/>
    </location>
</feature>
<reference evidence="3 4" key="1">
    <citation type="journal article" date="2024" name="G3 (Bethesda)">
        <title>Genome assembly of Hibiscus sabdariffa L. provides insights into metabolisms of medicinal natural products.</title>
        <authorList>
            <person name="Kim T."/>
        </authorList>
    </citation>
    <scope>NUCLEOTIDE SEQUENCE [LARGE SCALE GENOMIC DNA]</scope>
    <source>
        <strain evidence="3">TK-2024</strain>
        <tissue evidence="3">Old leaves</tissue>
    </source>
</reference>
<protein>
    <recommendedName>
        <fullName evidence="2">Reverse transcriptase zinc-binding domain-containing protein</fullName>
    </recommendedName>
</protein>
<dbReference type="PANTHER" id="PTHR46168">
    <property type="entry name" value="ARMADILLO REPEAT ONLY 4"/>
    <property type="match status" value="1"/>
</dbReference>
<comment type="caution">
    <text evidence="3">The sequence shown here is derived from an EMBL/GenBank/DDBJ whole genome shotgun (WGS) entry which is preliminary data.</text>
</comment>
<dbReference type="EMBL" id="JBBPBN010000060">
    <property type="protein sequence ID" value="KAK8987526.1"/>
    <property type="molecule type" value="Genomic_DNA"/>
</dbReference>
<keyword evidence="1" id="KW-0732">Signal</keyword>
<dbReference type="PANTHER" id="PTHR46168:SF12">
    <property type="entry name" value="ARMADILLO REPEAT ONLY 4-LIKE PROTEIN"/>
    <property type="match status" value="1"/>
</dbReference>
<feature type="signal peptide" evidence="1">
    <location>
        <begin position="1"/>
        <end position="25"/>
    </location>
</feature>
<dbReference type="Proteomes" id="UP001396334">
    <property type="component" value="Unassembled WGS sequence"/>
</dbReference>
<feature type="domain" description="Reverse transcriptase zinc-binding" evidence="2">
    <location>
        <begin position="305"/>
        <end position="389"/>
    </location>
</feature>
<gene>
    <name evidence="3" type="ORF">V6N11_027276</name>
</gene>
<evidence type="ECO:0000256" key="1">
    <source>
        <dbReference type="SAM" id="SignalP"/>
    </source>
</evidence>
<name>A0ABR2PGZ2_9ROSI</name>
<evidence type="ECO:0000313" key="4">
    <source>
        <dbReference type="Proteomes" id="UP001396334"/>
    </source>
</evidence>
<dbReference type="InterPro" id="IPR026960">
    <property type="entry name" value="RVT-Znf"/>
</dbReference>
<sequence length="397" mass="43513">MASLNCFILALFAALMFSGIDVGLAARRLQQLPPIPTLPTTGLPQPTIPALPTLPKPGLLPPLPTIPNLPTVPKVTLPPLPSFPSIPAIPTTIPSIPFLSPPPSTTKITALAEWDQDFRHSTFKSSSPASKTVVDELLSVIEEHHSTKLRVPAIKAVGSLARISYLALTCNLANDSNSYNNVLINAGAMTALQTTDQAIAEEQPELEALVSAAISKLESNKTEKHQCCLKMMFDRGFEGTLAIVTILTFGGTIGVMVANDGNWNWDAFCHHLSDHVLENIAAINQPSSSLLIDKPGWVWDKYMTFSVKSTYIHRNHQPSNPACPFWRTIQQFKGPQRIQSFLWLLYKGHILTNVECIRCHLADDPSCPSCSAGLEDIDHLVRHCSYSVEWFDQGLKV</sequence>
<organism evidence="3 4">
    <name type="scientific">Hibiscus sabdariffa</name>
    <name type="common">roselle</name>
    <dbReference type="NCBI Taxonomy" id="183260"/>
    <lineage>
        <taxon>Eukaryota</taxon>
        <taxon>Viridiplantae</taxon>
        <taxon>Streptophyta</taxon>
        <taxon>Embryophyta</taxon>
        <taxon>Tracheophyta</taxon>
        <taxon>Spermatophyta</taxon>
        <taxon>Magnoliopsida</taxon>
        <taxon>eudicotyledons</taxon>
        <taxon>Gunneridae</taxon>
        <taxon>Pentapetalae</taxon>
        <taxon>rosids</taxon>
        <taxon>malvids</taxon>
        <taxon>Malvales</taxon>
        <taxon>Malvaceae</taxon>
        <taxon>Malvoideae</taxon>
        <taxon>Hibiscus</taxon>
    </lineage>
</organism>